<comment type="function">
    <text evidence="1">Troponin I is the inhibitory subunit of troponin, the thin filament regulatory complex which confers calcium-sensitivity to striated muscle actomyosin ATPase activity.</text>
</comment>
<dbReference type="Proteomes" id="UP001187343">
    <property type="component" value="Unassembled WGS sequence"/>
</dbReference>
<evidence type="ECO:0000256" key="2">
    <source>
        <dbReference type="ARBA" id="ARBA00009930"/>
    </source>
</evidence>
<evidence type="ECO:0000256" key="3">
    <source>
        <dbReference type="ARBA" id="ARBA00023179"/>
    </source>
</evidence>
<evidence type="ECO:0000256" key="1">
    <source>
        <dbReference type="ARBA" id="ARBA00001988"/>
    </source>
</evidence>
<evidence type="ECO:0000256" key="4">
    <source>
        <dbReference type="ARBA" id="ARBA00023203"/>
    </source>
</evidence>
<protein>
    <submittedName>
        <fullName evidence="7">Uncharacterized protein</fullName>
    </submittedName>
</protein>
<keyword evidence="8" id="KW-1185">Reference proteome</keyword>
<name>A0AA88TPL3_9TELE</name>
<dbReference type="SUPFAM" id="SSF90250">
    <property type="entry name" value="Troponin coil-coiled subunits"/>
    <property type="match status" value="1"/>
</dbReference>
<accession>A0AA88TPL3</accession>
<dbReference type="Gene3D" id="6.10.250.180">
    <property type="match status" value="1"/>
</dbReference>
<comment type="similarity">
    <text evidence="2">Belongs to the troponin I family.</text>
</comment>
<evidence type="ECO:0000256" key="5">
    <source>
        <dbReference type="SAM" id="Coils"/>
    </source>
</evidence>
<dbReference type="PANTHER" id="PTHR13738">
    <property type="entry name" value="TROPONIN I"/>
    <property type="match status" value="1"/>
</dbReference>
<dbReference type="GO" id="GO:0005861">
    <property type="term" value="C:troponin complex"/>
    <property type="evidence" value="ECO:0007669"/>
    <property type="project" value="InterPro"/>
</dbReference>
<evidence type="ECO:0000313" key="8">
    <source>
        <dbReference type="Proteomes" id="UP001187343"/>
    </source>
</evidence>
<feature type="region of interest" description="Disordered" evidence="6">
    <location>
        <begin position="1"/>
        <end position="26"/>
    </location>
</feature>
<feature type="region of interest" description="Disordered" evidence="6">
    <location>
        <begin position="283"/>
        <end position="309"/>
    </location>
</feature>
<comment type="caution">
    <text evidence="7">The sequence shown here is derived from an EMBL/GenBank/DDBJ whole genome shotgun (WGS) entry which is preliminary data.</text>
</comment>
<gene>
    <name evidence="7" type="ORF">Q8A67_012986</name>
</gene>
<feature type="coiled-coil region" evidence="5">
    <location>
        <begin position="132"/>
        <end position="188"/>
    </location>
</feature>
<sequence length="309" mass="35041">MAIRGAGVNPIRQPSSPFWSEGQNRGHSAPRVTLAPKWFSVRGTEVIVPSALAEDSHQTQQGDAASSCHGNPKVRHRSIIENHTTLCLSLYHHSSFHAPGLLFKGHIVDCSHKKAKSKYSALRRLQLKSKLLKKAESLLVKEKEQKELERENTLRERAPPLNLSGLSVQELQELCRDLHQKIDIVDEARYDLNIKVTRNDQEILSLTQKVYELKGKMKRPNLRRVKKSADAMLGALTDTRVMKADFKANLKTVKKEEEKKEEVTDWRKNVEAMSGMEGRKKLFNAGQFLRTSKGRTLRSPHRAGSRSQD</sequence>
<dbReference type="GO" id="GO:0060048">
    <property type="term" value="P:cardiac muscle contraction"/>
    <property type="evidence" value="ECO:0007669"/>
    <property type="project" value="TreeGrafter"/>
</dbReference>
<evidence type="ECO:0000313" key="7">
    <source>
        <dbReference type="EMBL" id="KAK2892998.1"/>
    </source>
</evidence>
<evidence type="ECO:0000256" key="6">
    <source>
        <dbReference type="SAM" id="MobiDB-lite"/>
    </source>
</evidence>
<dbReference type="AlphaFoldDB" id="A0AA88TPL3"/>
<keyword evidence="5" id="KW-0175">Coiled coil</keyword>
<dbReference type="PANTHER" id="PTHR13738:SF12">
    <property type="entry name" value="TROPONIN 1-RELATED"/>
    <property type="match status" value="1"/>
</dbReference>
<dbReference type="Gene3D" id="1.20.5.350">
    <property type="match status" value="1"/>
</dbReference>
<dbReference type="GO" id="GO:0003009">
    <property type="term" value="P:skeletal muscle contraction"/>
    <property type="evidence" value="ECO:0007669"/>
    <property type="project" value="TreeGrafter"/>
</dbReference>
<keyword evidence="4" id="KW-0009">Actin-binding</keyword>
<feature type="compositionally biased region" description="Polar residues" evidence="6">
    <location>
        <begin position="12"/>
        <end position="26"/>
    </location>
</feature>
<proteinExistence type="inferred from homology"/>
<dbReference type="FunFam" id="1.20.5.350:FF:000008">
    <property type="entry name" value="Troponin I4b, tandem duplicate 2"/>
    <property type="match status" value="1"/>
</dbReference>
<dbReference type="Pfam" id="PF00992">
    <property type="entry name" value="Troponin"/>
    <property type="match status" value="1"/>
</dbReference>
<organism evidence="7 8">
    <name type="scientific">Cirrhinus molitorella</name>
    <name type="common">mud carp</name>
    <dbReference type="NCBI Taxonomy" id="172907"/>
    <lineage>
        <taxon>Eukaryota</taxon>
        <taxon>Metazoa</taxon>
        <taxon>Chordata</taxon>
        <taxon>Craniata</taxon>
        <taxon>Vertebrata</taxon>
        <taxon>Euteleostomi</taxon>
        <taxon>Actinopterygii</taxon>
        <taxon>Neopterygii</taxon>
        <taxon>Teleostei</taxon>
        <taxon>Ostariophysi</taxon>
        <taxon>Cypriniformes</taxon>
        <taxon>Cyprinidae</taxon>
        <taxon>Labeoninae</taxon>
        <taxon>Labeonini</taxon>
        <taxon>Cirrhinus</taxon>
    </lineage>
</organism>
<dbReference type="InterPro" id="IPR050875">
    <property type="entry name" value="Troponin_I"/>
</dbReference>
<feature type="compositionally biased region" description="Basic residues" evidence="6">
    <location>
        <begin position="292"/>
        <end position="309"/>
    </location>
</feature>
<dbReference type="EMBL" id="JAUYZG010000012">
    <property type="protein sequence ID" value="KAK2892998.1"/>
    <property type="molecule type" value="Genomic_DNA"/>
</dbReference>
<keyword evidence="3" id="KW-0514">Muscle protein</keyword>
<dbReference type="GO" id="GO:0003779">
    <property type="term" value="F:actin binding"/>
    <property type="evidence" value="ECO:0007669"/>
    <property type="project" value="UniProtKB-KW"/>
</dbReference>
<dbReference type="InterPro" id="IPR038077">
    <property type="entry name" value="Troponin_sf"/>
</dbReference>
<reference evidence="7" key="1">
    <citation type="submission" date="2023-08" db="EMBL/GenBank/DDBJ databases">
        <title>Chromosome-level Genome Assembly of mud carp (Cirrhinus molitorella).</title>
        <authorList>
            <person name="Liu H."/>
        </authorList>
    </citation>
    <scope>NUCLEOTIDE SEQUENCE</scope>
    <source>
        <strain evidence="7">Prfri</strain>
        <tissue evidence="7">Muscle</tissue>
    </source>
</reference>
<dbReference type="InterPro" id="IPR001978">
    <property type="entry name" value="Troponin"/>
</dbReference>